<dbReference type="STRING" id="1811193.A0O21_01835"/>
<keyword evidence="3" id="KW-1185">Reference proteome</keyword>
<dbReference type="KEGG" id="spat:A0O21_01835"/>
<dbReference type="OrthoDB" id="9796381at2"/>
<gene>
    <name evidence="2" type="ORF">A0O21_01835</name>
</gene>
<organism evidence="2 3">
    <name type="scientific">Streptococcus pantholopis</name>
    <dbReference type="NCBI Taxonomy" id="1811193"/>
    <lineage>
        <taxon>Bacteria</taxon>
        <taxon>Bacillati</taxon>
        <taxon>Bacillota</taxon>
        <taxon>Bacilli</taxon>
        <taxon>Lactobacillales</taxon>
        <taxon>Streptococcaceae</taxon>
        <taxon>Streptococcus</taxon>
    </lineage>
</organism>
<dbReference type="EMBL" id="CP014699">
    <property type="protein sequence ID" value="AND78853.1"/>
    <property type="molecule type" value="Genomic_DNA"/>
</dbReference>
<dbReference type="InterPro" id="IPR000182">
    <property type="entry name" value="GNAT_dom"/>
</dbReference>
<dbReference type="GO" id="GO:0016747">
    <property type="term" value="F:acyltransferase activity, transferring groups other than amino-acyl groups"/>
    <property type="evidence" value="ECO:0007669"/>
    <property type="project" value="InterPro"/>
</dbReference>
<reference evidence="3" key="2">
    <citation type="submission" date="2016-03" db="EMBL/GenBank/DDBJ databases">
        <title>Streptococcus antelopensis sp. nov., isolated from the feces of the Tibetan antelope (Pantholops hodgsonii) in Hoh Xil National Nature Reserve, Qinghai, China.</title>
        <authorList>
            <person name="Bai X."/>
        </authorList>
    </citation>
    <scope>NUCLEOTIDE SEQUENCE [LARGE SCALE GENOMIC DNA]</scope>
    <source>
        <strain evidence="3">TA 26</strain>
    </source>
</reference>
<dbReference type="AlphaFoldDB" id="A0A172Q5U5"/>
<reference evidence="2 3" key="1">
    <citation type="journal article" date="2016" name="Int. J. Syst. Evol. Microbiol.">
        <title>Streptococcuspantholopis sp. nov., isolated from faeces of the Tibetan antelope (Pantholops hodgsonii).</title>
        <authorList>
            <person name="Bai X."/>
            <person name="Xiong Y."/>
            <person name="Lu S."/>
            <person name="Jin D."/>
            <person name="Lai X."/>
            <person name="Yang J."/>
            <person name="Niu L."/>
            <person name="Hu S."/>
            <person name="Meng X."/>
            <person name="Pu J."/>
            <person name="Ye C."/>
            <person name="Xu J."/>
        </authorList>
    </citation>
    <scope>NUCLEOTIDE SEQUENCE [LARGE SCALE GENOMIC DNA]</scope>
    <source>
        <strain evidence="2 3">TA 26</strain>
    </source>
</reference>
<evidence type="ECO:0000313" key="2">
    <source>
        <dbReference type="EMBL" id="AND78853.1"/>
    </source>
</evidence>
<dbReference type="RefSeq" id="WP_067060465.1">
    <property type="nucleotide sequence ID" value="NZ_CP014699.1"/>
</dbReference>
<proteinExistence type="predicted"/>
<sequence>MDIRQAFPNETDQIMAVIDSARQVLAESGSKQWQGDSGYPAQEDIAEDILQGRGYVGIVDGHIVAYGAVITDGVPAYDKIYEGQWQHNNHRYITFHRIAVLAEARGQKIGQTFLQGLIEGTDGHDFRCDTDEKNAIMRHILEKLGYVYCGKLPIDGERLAYQKIKTKAEKAFYQEVDEADYHGLV</sequence>
<dbReference type="PROSITE" id="PS51186">
    <property type="entry name" value="GNAT"/>
    <property type="match status" value="1"/>
</dbReference>
<dbReference type="Pfam" id="PF00583">
    <property type="entry name" value="Acetyltransf_1"/>
    <property type="match status" value="1"/>
</dbReference>
<dbReference type="Gene3D" id="3.40.630.30">
    <property type="match status" value="1"/>
</dbReference>
<feature type="domain" description="N-acetyltransferase" evidence="1">
    <location>
        <begin position="1"/>
        <end position="168"/>
    </location>
</feature>
<protein>
    <submittedName>
        <fullName evidence="2">GNAT family acetyltransferase</fullName>
    </submittedName>
</protein>
<evidence type="ECO:0000259" key="1">
    <source>
        <dbReference type="PROSITE" id="PS51186"/>
    </source>
</evidence>
<evidence type="ECO:0000313" key="3">
    <source>
        <dbReference type="Proteomes" id="UP000077317"/>
    </source>
</evidence>
<keyword evidence="2" id="KW-0808">Transferase</keyword>
<name>A0A172Q5U5_9STRE</name>
<dbReference type="SUPFAM" id="SSF55729">
    <property type="entry name" value="Acyl-CoA N-acyltransferases (Nat)"/>
    <property type="match status" value="1"/>
</dbReference>
<dbReference type="Proteomes" id="UP000077317">
    <property type="component" value="Chromosome"/>
</dbReference>
<accession>A0A172Q5U5</accession>
<dbReference type="InterPro" id="IPR016181">
    <property type="entry name" value="Acyl_CoA_acyltransferase"/>
</dbReference>